<reference evidence="2 3" key="1">
    <citation type="submission" date="2017-09" db="EMBL/GenBank/DDBJ databases">
        <title>Depth-based differentiation of microbial function through sediment-hosted aquifers and enrichment of novel symbionts in the deep terrestrial subsurface.</title>
        <authorList>
            <person name="Probst A.J."/>
            <person name="Ladd B."/>
            <person name="Jarett J.K."/>
            <person name="Geller-Mcgrath D.E."/>
            <person name="Sieber C.M."/>
            <person name="Emerson J.B."/>
            <person name="Anantharaman K."/>
            <person name="Thomas B.C."/>
            <person name="Malmstrom R."/>
            <person name="Stieglmeier M."/>
            <person name="Klingl A."/>
            <person name="Woyke T."/>
            <person name="Ryan C.M."/>
            <person name="Banfield J.F."/>
        </authorList>
    </citation>
    <scope>NUCLEOTIDE SEQUENCE [LARGE SCALE GENOMIC DNA]</scope>
    <source>
        <strain evidence="2">CG11_big_fil_rev_8_21_14_0_20_39_34</strain>
    </source>
</reference>
<dbReference type="EMBL" id="PCWN01000007">
    <property type="protein sequence ID" value="PIR04001.1"/>
    <property type="molecule type" value="Genomic_DNA"/>
</dbReference>
<dbReference type="GO" id="GO:0045900">
    <property type="term" value="P:negative regulation of translational elongation"/>
    <property type="evidence" value="ECO:0007669"/>
    <property type="project" value="TreeGrafter"/>
</dbReference>
<accession>A0A2H0N536</accession>
<dbReference type="GO" id="GO:0022627">
    <property type="term" value="C:cytosolic small ribosomal subunit"/>
    <property type="evidence" value="ECO:0007669"/>
    <property type="project" value="TreeGrafter"/>
</dbReference>
<dbReference type="Gene3D" id="3.30.160.100">
    <property type="entry name" value="Ribosome hibernation promotion factor-like"/>
    <property type="match status" value="1"/>
</dbReference>
<dbReference type="AlphaFoldDB" id="A0A2H0N536"/>
<name>A0A2H0N536_9BACT</name>
<evidence type="ECO:0000313" key="3">
    <source>
        <dbReference type="Proteomes" id="UP000229600"/>
    </source>
</evidence>
<sequence>MTINVKAVGVDMTDALHTYTKEKFETLTKFFDNIIKADVTIGKNSDHHQNGDIFFAHATLQIPNHGNLYVEKTEQDLYKAIDKVKDHLKIELEKLKGHMRAKDKDIIREQKAYQMEND</sequence>
<dbReference type="SUPFAM" id="SSF69754">
    <property type="entry name" value="Ribosome binding protein Y (YfiA homologue)"/>
    <property type="match status" value="1"/>
</dbReference>
<dbReference type="InterPro" id="IPR050574">
    <property type="entry name" value="HPF/YfiA_ribosome-assoc"/>
</dbReference>
<evidence type="ECO:0000256" key="1">
    <source>
        <dbReference type="ARBA" id="ARBA00022845"/>
    </source>
</evidence>
<protein>
    <submittedName>
        <fullName evidence="2">Ribosomal subunit interface protein</fullName>
    </submittedName>
</protein>
<dbReference type="NCBIfam" id="TIGR00741">
    <property type="entry name" value="yfiA"/>
    <property type="match status" value="1"/>
</dbReference>
<keyword evidence="1" id="KW-0810">Translation regulation</keyword>
<dbReference type="PANTHER" id="PTHR33231">
    <property type="entry name" value="30S RIBOSOMAL PROTEIN"/>
    <property type="match status" value="1"/>
</dbReference>
<evidence type="ECO:0000313" key="2">
    <source>
        <dbReference type="EMBL" id="PIR04001.1"/>
    </source>
</evidence>
<gene>
    <name evidence="2" type="primary">raiA</name>
    <name evidence="2" type="ORF">COV59_02345</name>
</gene>
<organism evidence="2 3">
    <name type="scientific">Candidatus Magasanikbacteria bacterium CG11_big_fil_rev_8_21_14_0_20_39_34</name>
    <dbReference type="NCBI Taxonomy" id="1974653"/>
    <lineage>
        <taxon>Bacteria</taxon>
        <taxon>Candidatus Magasanikiibacteriota</taxon>
    </lineage>
</organism>
<dbReference type="Pfam" id="PF02482">
    <property type="entry name" value="Ribosomal_S30AE"/>
    <property type="match status" value="1"/>
</dbReference>
<comment type="caution">
    <text evidence="2">The sequence shown here is derived from an EMBL/GenBank/DDBJ whole genome shotgun (WGS) entry which is preliminary data.</text>
</comment>
<dbReference type="Proteomes" id="UP000229600">
    <property type="component" value="Unassembled WGS sequence"/>
</dbReference>
<dbReference type="InterPro" id="IPR003489">
    <property type="entry name" value="RHF/RaiA"/>
</dbReference>
<dbReference type="InterPro" id="IPR036567">
    <property type="entry name" value="RHF-like"/>
</dbReference>
<dbReference type="PANTHER" id="PTHR33231:SF1">
    <property type="entry name" value="30S RIBOSOMAL PROTEIN"/>
    <property type="match status" value="1"/>
</dbReference>
<dbReference type="CDD" id="cd00552">
    <property type="entry name" value="RaiA"/>
    <property type="match status" value="1"/>
</dbReference>
<proteinExistence type="predicted"/>
<dbReference type="GO" id="GO:0043024">
    <property type="term" value="F:ribosomal small subunit binding"/>
    <property type="evidence" value="ECO:0007669"/>
    <property type="project" value="TreeGrafter"/>
</dbReference>